<sequence length="445" mass="49402">MATPPSVEVLCALPMSDIYDQNHRTAYYLALGFVVLAPVHRWLTPAALSFIVLYSLFSTLYIFALFIAPTRLGPTLDVFPLHSLLLVNTYALAAVVFCRSSLIQGRRGWMKCMRMFVWQWGGFMIVNWIKMSFEKMARSSVKAVQCHAEDSSSPASLFSIGHGFACENPCATSAGELIVSPAQAQIRPILWGTIDAATKEFTAMPRPELTSTDYAIVILFGVALSSTLWLNFFTSPQITRNAVFATLTRGKTDSRVRVGLAKIAALVWYSWSYICIATVGLALPFVGYVQEAILSRYPVAKDTCIMKQWLPWAFAVAFALLRVAAWRRRKADTKAMRACRIRRFNAALRQLQGHGDHVPLLPEHSTTTPEVKKAEVSEKAEVIETPAEKSRLTIADARKVDGFVDGVRELKGWWINPAGNSSGEQANNEFPSADEEKALLLANEN</sequence>
<evidence type="ECO:0000313" key="7">
    <source>
        <dbReference type="Proteomes" id="UP000490939"/>
    </source>
</evidence>
<feature type="transmembrane region" description="Helical" evidence="2">
    <location>
        <begin position="50"/>
        <end position="69"/>
    </location>
</feature>
<dbReference type="EMBL" id="WNWQ01000406">
    <property type="protein sequence ID" value="KAE9968569.1"/>
    <property type="molecule type" value="Genomic_DNA"/>
</dbReference>
<feature type="transmembrane region" description="Helical" evidence="2">
    <location>
        <begin position="25"/>
        <end position="43"/>
    </location>
</feature>
<reference evidence="5 7" key="1">
    <citation type="submission" date="2019-07" db="EMBL/GenBank/DDBJ databases">
        <title>Venturia inaequalis Genome Resource.</title>
        <authorList>
            <person name="Lichtner F.J."/>
        </authorList>
    </citation>
    <scope>NUCLEOTIDE SEQUENCE [LARGE SCALE GENOMIC DNA]</scope>
    <source>
        <strain evidence="4 6">120213</strain>
        <strain evidence="3">Bline_iso_100314</strain>
        <strain evidence="5 7">DMI_063113</strain>
    </source>
</reference>
<name>A0A8H3UXH1_VENIN</name>
<comment type="caution">
    <text evidence="5">The sequence shown here is derived from an EMBL/GenBank/DDBJ whole genome shotgun (WGS) entry which is preliminary data.</text>
</comment>
<evidence type="ECO:0000313" key="5">
    <source>
        <dbReference type="EMBL" id="KAE9977257.1"/>
    </source>
</evidence>
<evidence type="ECO:0000256" key="2">
    <source>
        <dbReference type="SAM" id="Phobius"/>
    </source>
</evidence>
<keyword evidence="7" id="KW-1185">Reference proteome</keyword>
<keyword evidence="2" id="KW-0812">Transmembrane</keyword>
<evidence type="ECO:0000256" key="1">
    <source>
        <dbReference type="SAM" id="MobiDB-lite"/>
    </source>
</evidence>
<evidence type="ECO:0000313" key="3">
    <source>
        <dbReference type="EMBL" id="KAE9968569.1"/>
    </source>
</evidence>
<dbReference type="AlphaFoldDB" id="A0A8H3UXH1"/>
<gene>
    <name evidence="3" type="ORF">BLS_005792</name>
    <name evidence="5" type="ORF">EG327_007780</name>
    <name evidence="4" type="ORF">EG328_005112</name>
</gene>
<feature type="transmembrane region" description="Helical" evidence="2">
    <location>
        <begin position="112"/>
        <end position="129"/>
    </location>
</feature>
<keyword evidence="2" id="KW-0472">Membrane</keyword>
<dbReference type="EMBL" id="WNWR01000475">
    <property type="protein sequence ID" value="KAE9977257.1"/>
    <property type="molecule type" value="Genomic_DNA"/>
</dbReference>
<feature type="transmembrane region" description="Helical" evidence="2">
    <location>
        <begin position="81"/>
        <end position="100"/>
    </location>
</feature>
<keyword evidence="2" id="KW-1133">Transmembrane helix</keyword>
<feature type="transmembrane region" description="Helical" evidence="2">
    <location>
        <begin position="214"/>
        <end position="233"/>
    </location>
</feature>
<dbReference type="EMBL" id="WNWS01000275">
    <property type="protein sequence ID" value="KAE9972241.1"/>
    <property type="molecule type" value="Genomic_DNA"/>
</dbReference>
<feature type="region of interest" description="Disordered" evidence="1">
    <location>
        <begin position="358"/>
        <end position="378"/>
    </location>
</feature>
<protein>
    <submittedName>
        <fullName evidence="5">Uncharacterized protein</fullName>
    </submittedName>
</protein>
<feature type="transmembrane region" description="Helical" evidence="2">
    <location>
        <begin position="309"/>
        <end position="327"/>
    </location>
</feature>
<organism evidence="5 7">
    <name type="scientific">Venturia inaequalis</name>
    <name type="common">Apple scab fungus</name>
    <dbReference type="NCBI Taxonomy" id="5025"/>
    <lineage>
        <taxon>Eukaryota</taxon>
        <taxon>Fungi</taxon>
        <taxon>Dikarya</taxon>
        <taxon>Ascomycota</taxon>
        <taxon>Pezizomycotina</taxon>
        <taxon>Dothideomycetes</taxon>
        <taxon>Pleosporomycetidae</taxon>
        <taxon>Venturiales</taxon>
        <taxon>Venturiaceae</taxon>
        <taxon>Venturia</taxon>
    </lineage>
</organism>
<dbReference type="Proteomes" id="UP000433883">
    <property type="component" value="Unassembled WGS sequence"/>
</dbReference>
<evidence type="ECO:0000313" key="6">
    <source>
        <dbReference type="Proteomes" id="UP000447873"/>
    </source>
</evidence>
<evidence type="ECO:0000313" key="4">
    <source>
        <dbReference type="EMBL" id="KAE9972241.1"/>
    </source>
</evidence>
<accession>A0A8H3UXH1</accession>
<proteinExistence type="predicted"/>
<dbReference type="Proteomes" id="UP000490939">
    <property type="component" value="Unassembled WGS sequence"/>
</dbReference>
<dbReference type="Proteomes" id="UP000447873">
    <property type="component" value="Unassembled WGS sequence"/>
</dbReference>
<feature type="transmembrane region" description="Helical" evidence="2">
    <location>
        <begin position="266"/>
        <end position="289"/>
    </location>
</feature>